<keyword evidence="4" id="KW-0812">Transmembrane</keyword>
<organism evidence="5 6">
    <name type="scientific">Stigmatella aurantiaca (strain DW4/3-1)</name>
    <dbReference type="NCBI Taxonomy" id="378806"/>
    <lineage>
        <taxon>Bacteria</taxon>
        <taxon>Pseudomonadati</taxon>
        <taxon>Myxococcota</taxon>
        <taxon>Myxococcia</taxon>
        <taxon>Myxococcales</taxon>
        <taxon>Cystobacterineae</taxon>
        <taxon>Archangiaceae</taxon>
        <taxon>Stigmatella</taxon>
    </lineage>
</organism>
<comment type="similarity">
    <text evidence="1">Belongs to the glycosyltransferase 2 family.</text>
</comment>
<dbReference type="PANTHER" id="PTHR43630">
    <property type="entry name" value="POLY-BETA-1,6-N-ACETYL-D-GLUCOSAMINE SYNTHASE"/>
    <property type="match status" value="1"/>
</dbReference>
<keyword evidence="4" id="KW-1133">Transmembrane helix</keyword>
<feature type="transmembrane region" description="Helical" evidence="4">
    <location>
        <begin position="389"/>
        <end position="411"/>
    </location>
</feature>
<evidence type="ECO:0000256" key="3">
    <source>
        <dbReference type="ARBA" id="ARBA00022679"/>
    </source>
</evidence>
<dbReference type="SUPFAM" id="SSF53448">
    <property type="entry name" value="Nucleotide-diphospho-sugar transferases"/>
    <property type="match status" value="1"/>
</dbReference>
<evidence type="ECO:0000256" key="1">
    <source>
        <dbReference type="ARBA" id="ARBA00006739"/>
    </source>
</evidence>
<feature type="transmembrane region" description="Helical" evidence="4">
    <location>
        <begin position="335"/>
        <end position="353"/>
    </location>
</feature>
<keyword evidence="3 5" id="KW-0808">Transferase</keyword>
<feature type="transmembrane region" description="Helical" evidence="4">
    <location>
        <begin position="359"/>
        <end position="377"/>
    </location>
</feature>
<dbReference type="PATRIC" id="fig|378806.16.peg.1169"/>
<feature type="transmembrane region" description="Helical" evidence="4">
    <location>
        <begin position="38"/>
        <end position="65"/>
    </location>
</feature>
<dbReference type="PANTHER" id="PTHR43630:SF1">
    <property type="entry name" value="POLY-BETA-1,6-N-ACETYL-D-GLUCOSAMINE SYNTHASE"/>
    <property type="match status" value="1"/>
</dbReference>
<gene>
    <name evidence="5" type="ORF">STIAU_0254</name>
</gene>
<evidence type="ECO:0000256" key="2">
    <source>
        <dbReference type="ARBA" id="ARBA00022676"/>
    </source>
</evidence>
<sequence length="427" mass="47745">MRGRFPERRRPLLSRHTPCYLPSGFKDPEHGGKVMAEGLFWCAALLLLHTYFFYPLLLCAMDGVAQAFQSIRFMRTGSNRRREPQAGPLPSVSLVVAAYNEASCIQQKLQNSFALKYPEDRFEVLIGSDGSSDGTDELVRQCPDPRVRLSPAPRAGKTTVLNRCIPMAQGDIIVLSDANTMIEPGAIEALVRHFEDPEVGAVCGKLRLYNPTKQDYEESAYWSYESFIKFYEGKRGAVVGANGGLYAIRRTLFTQLPPSTIVDDFVIPLRILEKGYKVVYEAGAVAHEETTEDYGKEFGRRARIAAGNFQSLKMVPGLLLPTAGFPAFAFWSHKLLRWCAPALMAVALLANLFLMDSLFYQFTLFFQALFYALAYLGKAGVLKGTGRRIASIAYYFVTMNLAIVVGFWRFLRNAQKAAWDRTARASS</sequence>
<proteinExistence type="inferred from homology"/>
<comment type="caution">
    <text evidence="5">The sequence shown here is derived from an EMBL/GenBank/DDBJ whole genome shotgun (WGS) entry which is preliminary data.</text>
</comment>
<dbReference type="Proteomes" id="UP000032702">
    <property type="component" value="Unassembled WGS sequence"/>
</dbReference>
<dbReference type="Gene3D" id="3.90.550.10">
    <property type="entry name" value="Spore Coat Polysaccharide Biosynthesis Protein SpsA, Chain A"/>
    <property type="match status" value="1"/>
</dbReference>
<dbReference type="CDD" id="cd06439">
    <property type="entry name" value="CESA_like_1"/>
    <property type="match status" value="1"/>
</dbReference>
<accession>Q08PK5</accession>
<dbReference type="GO" id="GO:0016757">
    <property type="term" value="F:glycosyltransferase activity"/>
    <property type="evidence" value="ECO:0007669"/>
    <property type="project" value="UniProtKB-KW"/>
</dbReference>
<name>Q08PK5_STIAD</name>
<dbReference type="EMBL" id="AAMD01000239">
    <property type="protein sequence ID" value="EAU62414.1"/>
    <property type="molecule type" value="Genomic_DNA"/>
</dbReference>
<evidence type="ECO:0000313" key="6">
    <source>
        <dbReference type="Proteomes" id="UP000032702"/>
    </source>
</evidence>
<dbReference type="AlphaFoldDB" id="Q08PK5"/>
<keyword evidence="2" id="KW-0328">Glycosyltransferase</keyword>
<keyword evidence="4" id="KW-0472">Membrane</keyword>
<dbReference type="InterPro" id="IPR029044">
    <property type="entry name" value="Nucleotide-diphossugar_trans"/>
</dbReference>
<reference evidence="5 6" key="1">
    <citation type="submission" date="2006-04" db="EMBL/GenBank/DDBJ databases">
        <authorList>
            <person name="Nierman W.C."/>
        </authorList>
    </citation>
    <scope>NUCLEOTIDE SEQUENCE [LARGE SCALE GENOMIC DNA]</scope>
    <source>
        <strain evidence="5 6">DW4/3-1</strain>
    </source>
</reference>
<dbReference type="Pfam" id="PF13641">
    <property type="entry name" value="Glyco_tranf_2_3"/>
    <property type="match status" value="1"/>
</dbReference>
<evidence type="ECO:0000313" key="5">
    <source>
        <dbReference type="EMBL" id="EAU62414.1"/>
    </source>
</evidence>
<protein>
    <submittedName>
        <fullName evidence="5">Glycosyl transferase, group 2 family protein</fullName>
    </submittedName>
</protein>
<evidence type="ECO:0000256" key="4">
    <source>
        <dbReference type="SAM" id="Phobius"/>
    </source>
</evidence>